<sequence length="84" mass="9218">MAFGVLLTDEGVAELGATLKDYLSDGPAGKFLPCKEASPDRSFFHLVSEARNADGAMVEVELYIPNRYIKLVMSGLERKHIGFL</sequence>
<dbReference type="RefSeq" id="WP_155455464.1">
    <property type="nucleotide sequence ID" value="NZ_WNKX01000014.1"/>
</dbReference>
<keyword evidence="2" id="KW-1185">Reference proteome</keyword>
<evidence type="ECO:0000313" key="1">
    <source>
        <dbReference type="EMBL" id="MTW12533.1"/>
    </source>
</evidence>
<protein>
    <submittedName>
        <fullName evidence="1">Uncharacterized protein</fullName>
    </submittedName>
</protein>
<dbReference type="OrthoDB" id="8777587at2"/>
<comment type="caution">
    <text evidence="1">The sequence shown here is derived from an EMBL/GenBank/DDBJ whole genome shotgun (WGS) entry which is preliminary data.</text>
</comment>
<dbReference type="AlphaFoldDB" id="A0A6L6QLQ3"/>
<organism evidence="1 2">
    <name type="scientific">Massilia eburnea</name>
    <dbReference type="NCBI Taxonomy" id="1776165"/>
    <lineage>
        <taxon>Bacteria</taxon>
        <taxon>Pseudomonadati</taxon>
        <taxon>Pseudomonadota</taxon>
        <taxon>Betaproteobacteria</taxon>
        <taxon>Burkholderiales</taxon>
        <taxon>Oxalobacteraceae</taxon>
        <taxon>Telluria group</taxon>
        <taxon>Massilia</taxon>
    </lineage>
</organism>
<accession>A0A6L6QLQ3</accession>
<reference evidence="1 2" key="1">
    <citation type="submission" date="2019-11" db="EMBL/GenBank/DDBJ databases">
        <title>Type strains purchased from KCTC, JCM and DSMZ.</title>
        <authorList>
            <person name="Lu H."/>
        </authorList>
    </citation>
    <scope>NUCLEOTIDE SEQUENCE [LARGE SCALE GENOMIC DNA]</scope>
    <source>
        <strain evidence="1 2">JCM 31587</strain>
    </source>
</reference>
<dbReference type="Proteomes" id="UP000472320">
    <property type="component" value="Unassembled WGS sequence"/>
</dbReference>
<dbReference type="EMBL" id="WNKX01000014">
    <property type="protein sequence ID" value="MTW12533.1"/>
    <property type="molecule type" value="Genomic_DNA"/>
</dbReference>
<name>A0A6L6QLQ3_9BURK</name>
<gene>
    <name evidence="1" type="ORF">GM658_18145</name>
</gene>
<proteinExistence type="predicted"/>
<evidence type="ECO:0000313" key="2">
    <source>
        <dbReference type="Proteomes" id="UP000472320"/>
    </source>
</evidence>